<keyword evidence="8" id="KW-1185">Reference proteome</keyword>
<comment type="caution">
    <text evidence="7">The sequence shown here is derived from an EMBL/GenBank/DDBJ whole genome shotgun (WGS) entry which is preliminary data.</text>
</comment>
<keyword evidence="3 5" id="KW-1133">Transmembrane helix</keyword>
<keyword evidence="2 5" id="KW-0812">Transmembrane</keyword>
<evidence type="ECO:0000259" key="6">
    <source>
        <dbReference type="Pfam" id="PF06271"/>
    </source>
</evidence>
<reference evidence="7" key="1">
    <citation type="submission" date="2021-01" db="EMBL/GenBank/DDBJ databases">
        <title>Modified the classification status of verrucomicrobia.</title>
        <authorList>
            <person name="Feng X."/>
        </authorList>
    </citation>
    <scope>NUCLEOTIDE SEQUENCE</scope>
    <source>
        <strain evidence="7">JCM 18052</strain>
    </source>
</reference>
<evidence type="ECO:0000256" key="1">
    <source>
        <dbReference type="ARBA" id="ARBA00004141"/>
    </source>
</evidence>
<evidence type="ECO:0000313" key="7">
    <source>
        <dbReference type="EMBL" id="MBK1817677.1"/>
    </source>
</evidence>
<accession>A0A934R641</accession>
<dbReference type="InterPro" id="IPR010432">
    <property type="entry name" value="RDD"/>
</dbReference>
<sequence>MKTKSDGGDESATGAVNFNTRATAAVIDGVISTGITILLALLLPTKVAMLGGFAYLVIRDSLPFLGGQSVGKKAMKIQAVTLEGKSLISDWQTALIRNGPLLIPLFAFVELYILLTREEKPERGRRLGDEWAKTKVIVETKPSQQDEIG</sequence>
<evidence type="ECO:0000256" key="5">
    <source>
        <dbReference type="SAM" id="Phobius"/>
    </source>
</evidence>
<dbReference type="AlphaFoldDB" id="A0A934R641"/>
<evidence type="ECO:0000256" key="2">
    <source>
        <dbReference type="ARBA" id="ARBA00022692"/>
    </source>
</evidence>
<dbReference type="Pfam" id="PF06271">
    <property type="entry name" value="RDD"/>
    <property type="match status" value="1"/>
</dbReference>
<gene>
    <name evidence="7" type="ORF">JIN84_18810</name>
</gene>
<dbReference type="Proteomes" id="UP000600139">
    <property type="component" value="Unassembled WGS sequence"/>
</dbReference>
<name>A0A934R641_9BACT</name>
<dbReference type="EMBL" id="JAENIK010000012">
    <property type="protein sequence ID" value="MBK1817677.1"/>
    <property type="molecule type" value="Genomic_DNA"/>
</dbReference>
<keyword evidence="4 5" id="KW-0472">Membrane</keyword>
<evidence type="ECO:0000256" key="3">
    <source>
        <dbReference type="ARBA" id="ARBA00022989"/>
    </source>
</evidence>
<protein>
    <submittedName>
        <fullName evidence="7">RDD family protein</fullName>
    </submittedName>
</protein>
<dbReference type="RefSeq" id="WP_200352612.1">
    <property type="nucleotide sequence ID" value="NZ_BAABHZ010000001.1"/>
</dbReference>
<evidence type="ECO:0000313" key="8">
    <source>
        <dbReference type="Proteomes" id="UP000600139"/>
    </source>
</evidence>
<dbReference type="GO" id="GO:0016020">
    <property type="term" value="C:membrane"/>
    <property type="evidence" value="ECO:0007669"/>
    <property type="project" value="UniProtKB-SubCell"/>
</dbReference>
<feature type="domain" description="RDD" evidence="6">
    <location>
        <begin position="20"/>
        <end position="133"/>
    </location>
</feature>
<comment type="subcellular location">
    <subcellularLocation>
        <location evidence="1">Membrane</location>
        <topology evidence="1">Multi-pass membrane protein</topology>
    </subcellularLocation>
</comment>
<evidence type="ECO:0000256" key="4">
    <source>
        <dbReference type="ARBA" id="ARBA00023136"/>
    </source>
</evidence>
<proteinExistence type="predicted"/>
<organism evidence="7 8">
    <name type="scientific">Luteolibacter yonseiensis</name>
    <dbReference type="NCBI Taxonomy" id="1144680"/>
    <lineage>
        <taxon>Bacteria</taxon>
        <taxon>Pseudomonadati</taxon>
        <taxon>Verrucomicrobiota</taxon>
        <taxon>Verrucomicrobiia</taxon>
        <taxon>Verrucomicrobiales</taxon>
        <taxon>Verrucomicrobiaceae</taxon>
        <taxon>Luteolibacter</taxon>
    </lineage>
</organism>
<feature type="transmembrane region" description="Helical" evidence="5">
    <location>
        <begin position="95"/>
        <end position="115"/>
    </location>
</feature>